<keyword evidence="4" id="KW-0805">Transcription regulation</keyword>
<dbReference type="InterPro" id="IPR016194">
    <property type="entry name" value="SPOC-like_C_dom_sf"/>
</dbReference>
<keyword evidence="2" id="KW-0597">Phosphoprotein</keyword>
<name>A0A482VRQ7_ASBVE</name>
<accession>A0A482VRQ7</accession>
<evidence type="ECO:0000256" key="2">
    <source>
        <dbReference type="ARBA" id="ARBA00022553"/>
    </source>
</evidence>
<dbReference type="EMBL" id="QDEB01070746">
    <property type="protein sequence ID" value="RZC35444.1"/>
    <property type="molecule type" value="Genomic_DNA"/>
</dbReference>
<dbReference type="SUPFAM" id="SSF100939">
    <property type="entry name" value="SPOC domain-like"/>
    <property type="match status" value="1"/>
</dbReference>
<evidence type="ECO:0000313" key="11">
    <source>
        <dbReference type="Proteomes" id="UP000292052"/>
    </source>
</evidence>
<dbReference type="PANTHER" id="PTHR23189">
    <property type="entry name" value="RNA RECOGNITION MOTIF-CONTAINING"/>
    <property type="match status" value="1"/>
</dbReference>
<dbReference type="GO" id="GO:0003723">
    <property type="term" value="F:RNA binding"/>
    <property type="evidence" value="ECO:0007669"/>
    <property type="project" value="UniProtKB-KW"/>
</dbReference>
<evidence type="ECO:0000256" key="5">
    <source>
        <dbReference type="ARBA" id="ARBA00023054"/>
    </source>
</evidence>
<keyword evidence="5" id="KW-0175">Coiled coil</keyword>
<reference evidence="10 11" key="1">
    <citation type="submission" date="2017-03" db="EMBL/GenBank/DDBJ databases">
        <title>Genome of the blue death feigning beetle - Asbolus verrucosus.</title>
        <authorList>
            <person name="Rider S.D."/>
        </authorList>
    </citation>
    <scope>NUCLEOTIDE SEQUENCE [LARGE SCALE GENOMIC DNA]</scope>
    <source>
        <strain evidence="10">Butters</strain>
        <tissue evidence="10">Head and leg muscle</tissue>
    </source>
</reference>
<dbReference type="Proteomes" id="UP000292052">
    <property type="component" value="Unassembled WGS sequence"/>
</dbReference>
<feature type="domain" description="SPOC" evidence="9">
    <location>
        <begin position="216"/>
        <end position="402"/>
    </location>
</feature>
<dbReference type="FunFam" id="2.40.290.10:FF:000002">
    <property type="entry name" value="Spen family transcriptional repressor"/>
    <property type="match status" value="1"/>
</dbReference>
<feature type="region of interest" description="Disordered" evidence="8">
    <location>
        <begin position="1"/>
        <end position="31"/>
    </location>
</feature>
<organism evidence="10 11">
    <name type="scientific">Asbolus verrucosus</name>
    <name type="common">Desert ironclad beetle</name>
    <dbReference type="NCBI Taxonomy" id="1661398"/>
    <lineage>
        <taxon>Eukaryota</taxon>
        <taxon>Metazoa</taxon>
        <taxon>Ecdysozoa</taxon>
        <taxon>Arthropoda</taxon>
        <taxon>Hexapoda</taxon>
        <taxon>Insecta</taxon>
        <taxon>Pterygota</taxon>
        <taxon>Neoptera</taxon>
        <taxon>Endopterygota</taxon>
        <taxon>Coleoptera</taxon>
        <taxon>Polyphaga</taxon>
        <taxon>Cucujiformia</taxon>
        <taxon>Tenebrionidae</taxon>
        <taxon>Pimeliinae</taxon>
        <taxon>Asbolus</taxon>
    </lineage>
</organism>
<dbReference type="CDD" id="cd21543">
    <property type="entry name" value="SPOC_SHARP"/>
    <property type="match status" value="1"/>
</dbReference>
<evidence type="ECO:0000256" key="6">
    <source>
        <dbReference type="ARBA" id="ARBA00023163"/>
    </source>
</evidence>
<dbReference type="Gene3D" id="2.40.290.10">
    <property type="match status" value="1"/>
</dbReference>
<keyword evidence="6" id="KW-0804">Transcription</keyword>
<evidence type="ECO:0000259" key="9">
    <source>
        <dbReference type="PROSITE" id="PS50917"/>
    </source>
</evidence>
<evidence type="ECO:0000256" key="4">
    <source>
        <dbReference type="ARBA" id="ARBA00023015"/>
    </source>
</evidence>
<dbReference type="InterPro" id="IPR012921">
    <property type="entry name" value="SPOC_C"/>
</dbReference>
<evidence type="ECO:0000313" key="10">
    <source>
        <dbReference type="EMBL" id="RZC35444.1"/>
    </source>
</evidence>
<feature type="region of interest" description="Disordered" evidence="8">
    <location>
        <begin position="116"/>
        <end position="149"/>
    </location>
</feature>
<keyword evidence="7" id="KW-0539">Nucleus</keyword>
<proteinExistence type="predicted"/>
<evidence type="ECO:0000256" key="1">
    <source>
        <dbReference type="ARBA" id="ARBA00004123"/>
    </source>
</evidence>
<comment type="caution">
    <text evidence="10">The sequence shown here is derived from an EMBL/GenBank/DDBJ whole genome shotgun (WGS) entry which is preliminary data.</text>
</comment>
<evidence type="ECO:0000256" key="3">
    <source>
        <dbReference type="ARBA" id="ARBA00022884"/>
    </source>
</evidence>
<keyword evidence="3" id="KW-0694">RNA-binding</keyword>
<dbReference type="STRING" id="1661398.A0A482VRQ7"/>
<gene>
    <name evidence="10" type="ORF">BDFB_008256</name>
</gene>
<dbReference type="GO" id="GO:0005634">
    <property type="term" value="C:nucleus"/>
    <property type="evidence" value="ECO:0007669"/>
    <property type="project" value="UniProtKB-SubCell"/>
</dbReference>
<evidence type="ECO:0000256" key="8">
    <source>
        <dbReference type="SAM" id="MobiDB-lite"/>
    </source>
</evidence>
<dbReference type="PROSITE" id="PS50917">
    <property type="entry name" value="SPOC"/>
    <property type="match status" value="1"/>
</dbReference>
<dbReference type="Pfam" id="PF07744">
    <property type="entry name" value="SPOC"/>
    <property type="match status" value="1"/>
</dbReference>
<dbReference type="InterPro" id="IPR010912">
    <property type="entry name" value="SPOC_met"/>
</dbReference>
<sequence length="402" mass="43079">MVAGGLEKSGDGQEGEEAPVTSPPLELRRPGSVGLALTGRTAVVPHSLHSPHDRTTDSPQVGQVYNMHTARMQHYHSTGRYYEQTAEPPPAHRPLTSHGSLTALANDRSISHMASLGAPERPMSGHMQPDRPLSSHSALTAHMGGLGTPERPLSTHLPDRPLSNHGLAMGAGLGAAGNLMGAVARHVGVDAPASQRGLQAATPPHASQVPPQAESLFMLLKQYPCMWQGLLALKNDQAAVQMYFVSGNDSVAKLSLPKNTDGSTPPLRIFQRMRLEPPQVEGVARKMQMENEHCMLLALPCGHDHMDVLKQSTNLTNGFITYLQQKQAAGIVNVAAPGTTQPVSFPGVKPELSNSDVSLQPAYVVHIFPSCDFVNENLRRIAPSLLERVADIAHLLIVITTV</sequence>
<keyword evidence="11" id="KW-1185">Reference proteome</keyword>
<dbReference type="AlphaFoldDB" id="A0A482VRQ7"/>
<evidence type="ECO:0000256" key="7">
    <source>
        <dbReference type="ARBA" id="ARBA00023242"/>
    </source>
</evidence>
<comment type="subcellular location">
    <subcellularLocation>
        <location evidence="1">Nucleus</location>
    </subcellularLocation>
</comment>
<protein>
    <submittedName>
        <fullName evidence="10">SPOC domain containing protein</fullName>
    </submittedName>
</protein>
<dbReference type="OrthoDB" id="6407164at2759"/>